<organism evidence="4 5">
    <name type="scientific">Anaeromyxobacter oryzae</name>
    <dbReference type="NCBI Taxonomy" id="2918170"/>
    <lineage>
        <taxon>Bacteria</taxon>
        <taxon>Pseudomonadati</taxon>
        <taxon>Myxococcota</taxon>
        <taxon>Myxococcia</taxon>
        <taxon>Myxococcales</taxon>
        <taxon>Cystobacterineae</taxon>
        <taxon>Anaeromyxobacteraceae</taxon>
        <taxon>Anaeromyxobacter</taxon>
    </lineage>
</organism>
<dbReference type="PROSITE" id="PS00061">
    <property type="entry name" value="ADH_SHORT"/>
    <property type="match status" value="1"/>
</dbReference>
<sequence>MPTPPRSPRLAVVTGASAGIGLALARLVARAGRPVLAVARRGERLEALAAEASREGWAPIHPLALDVAAPEAAEAIRARAGALGGAGWVVNNAGLGQYGRFAEADPRRLVELVRVNCEAVVLVSRAFVADLRAGGGGTILNVASAAAFQPTPYMAVYGGTKAFVLSFTEALAEELRGTGVRAGAFCPGPVETEFGAVAGTGNRFERPPGILTAEEAAREALRQLERGEVVRVPHPIYKLTAAASRLIPRAVLRRASGRIHRPAEET</sequence>
<evidence type="ECO:0000256" key="1">
    <source>
        <dbReference type="ARBA" id="ARBA00006484"/>
    </source>
</evidence>
<dbReference type="PANTHER" id="PTHR44196:SF2">
    <property type="entry name" value="SHORT-CHAIN DEHYDROGENASE-RELATED"/>
    <property type="match status" value="1"/>
</dbReference>
<keyword evidence="5" id="KW-1185">Reference proteome</keyword>
<name>A0ABN6MSR5_9BACT</name>
<dbReference type="RefSeq" id="WP_248360481.1">
    <property type="nucleotide sequence ID" value="NZ_AP025591.1"/>
</dbReference>
<dbReference type="Proteomes" id="UP001162891">
    <property type="component" value="Chromosome"/>
</dbReference>
<dbReference type="PRINTS" id="PR00080">
    <property type="entry name" value="SDRFAMILY"/>
</dbReference>
<dbReference type="PANTHER" id="PTHR44196">
    <property type="entry name" value="DEHYDROGENASE/REDUCTASE SDR FAMILY MEMBER 7B"/>
    <property type="match status" value="1"/>
</dbReference>
<dbReference type="InterPro" id="IPR020904">
    <property type="entry name" value="Sc_DH/Rdtase_CS"/>
</dbReference>
<comment type="similarity">
    <text evidence="1 3">Belongs to the short-chain dehydrogenases/reductases (SDR) family.</text>
</comment>
<dbReference type="Pfam" id="PF00106">
    <property type="entry name" value="adh_short"/>
    <property type="match status" value="1"/>
</dbReference>
<proteinExistence type="inferred from homology"/>
<gene>
    <name evidence="4" type="ORF">AMOR_17890</name>
</gene>
<dbReference type="InterPro" id="IPR002347">
    <property type="entry name" value="SDR_fam"/>
</dbReference>
<evidence type="ECO:0000256" key="2">
    <source>
        <dbReference type="ARBA" id="ARBA00023002"/>
    </source>
</evidence>
<evidence type="ECO:0000313" key="4">
    <source>
        <dbReference type="EMBL" id="BDG02793.1"/>
    </source>
</evidence>
<evidence type="ECO:0000313" key="5">
    <source>
        <dbReference type="Proteomes" id="UP001162891"/>
    </source>
</evidence>
<dbReference type="PRINTS" id="PR00081">
    <property type="entry name" value="GDHRDH"/>
</dbReference>
<evidence type="ECO:0000256" key="3">
    <source>
        <dbReference type="RuleBase" id="RU000363"/>
    </source>
</evidence>
<dbReference type="InterPro" id="IPR036291">
    <property type="entry name" value="NAD(P)-bd_dom_sf"/>
</dbReference>
<protein>
    <submittedName>
        <fullName evidence="4">Ketoacyl reductase</fullName>
    </submittedName>
</protein>
<dbReference type="EMBL" id="AP025591">
    <property type="protein sequence ID" value="BDG02793.1"/>
    <property type="molecule type" value="Genomic_DNA"/>
</dbReference>
<dbReference type="SUPFAM" id="SSF51735">
    <property type="entry name" value="NAD(P)-binding Rossmann-fold domains"/>
    <property type="match status" value="1"/>
</dbReference>
<dbReference type="CDD" id="cd05233">
    <property type="entry name" value="SDR_c"/>
    <property type="match status" value="1"/>
</dbReference>
<dbReference type="Gene3D" id="3.40.50.720">
    <property type="entry name" value="NAD(P)-binding Rossmann-like Domain"/>
    <property type="match status" value="1"/>
</dbReference>
<keyword evidence="2" id="KW-0560">Oxidoreductase</keyword>
<accession>A0ABN6MSR5</accession>
<dbReference type="PIRSF" id="PIRSF000126">
    <property type="entry name" value="11-beta-HSD1"/>
    <property type="match status" value="1"/>
</dbReference>
<reference evidence="5" key="1">
    <citation type="journal article" date="2022" name="Int. J. Syst. Evol. Microbiol.">
        <title>Anaeromyxobacter oryzae sp. nov., Anaeromyxobacter diazotrophicus sp. nov. and Anaeromyxobacter paludicola sp. nov., isolated from paddy soils.</title>
        <authorList>
            <person name="Itoh H."/>
            <person name="Xu Z."/>
            <person name="Mise K."/>
            <person name="Masuda Y."/>
            <person name="Ushijima N."/>
            <person name="Hayakawa C."/>
            <person name="Shiratori Y."/>
            <person name="Senoo K."/>
        </authorList>
    </citation>
    <scope>NUCLEOTIDE SEQUENCE [LARGE SCALE GENOMIC DNA]</scope>
    <source>
        <strain evidence="5">Red232</strain>
    </source>
</reference>